<dbReference type="InterPro" id="IPR003661">
    <property type="entry name" value="HisK_dim/P_dom"/>
</dbReference>
<evidence type="ECO:0000256" key="10">
    <source>
        <dbReference type="ARBA" id="ARBA00023136"/>
    </source>
</evidence>
<name>A0A5B8M0X1_9MICO</name>
<evidence type="ECO:0000256" key="2">
    <source>
        <dbReference type="ARBA" id="ARBA00004236"/>
    </source>
</evidence>
<proteinExistence type="predicted"/>
<dbReference type="PANTHER" id="PTHR45436">
    <property type="entry name" value="SENSOR HISTIDINE KINASE YKOH"/>
    <property type="match status" value="1"/>
</dbReference>
<evidence type="ECO:0000256" key="4">
    <source>
        <dbReference type="ARBA" id="ARBA00022553"/>
    </source>
</evidence>
<dbReference type="Gene3D" id="3.30.565.10">
    <property type="entry name" value="Histidine kinase-like ATPase, C-terminal domain"/>
    <property type="match status" value="1"/>
</dbReference>
<dbReference type="InterPro" id="IPR004358">
    <property type="entry name" value="Sig_transdc_His_kin-like_C"/>
</dbReference>
<dbReference type="SMART" id="SM00387">
    <property type="entry name" value="HATPase_c"/>
    <property type="match status" value="1"/>
</dbReference>
<dbReference type="SUPFAM" id="SSF47384">
    <property type="entry name" value="Homodimeric domain of signal transducing histidine kinase"/>
    <property type="match status" value="1"/>
</dbReference>
<evidence type="ECO:0000259" key="12">
    <source>
        <dbReference type="PROSITE" id="PS50109"/>
    </source>
</evidence>
<dbReference type="PANTHER" id="PTHR45436:SF5">
    <property type="entry name" value="SENSOR HISTIDINE KINASE TRCS"/>
    <property type="match status" value="1"/>
</dbReference>
<dbReference type="GO" id="GO:0005886">
    <property type="term" value="C:plasma membrane"/>
    <property type="evidence" value="ECO:0007669"/>
    <property type="project" value="UniProtKB-SubCell"/>
</dbReference>
<dbReference type="InterPro" id="IPR036097">
    <property type="entry name" value="HisK_dim/P_sf"/>
</dbReference>
<keyword evidence="6 11" id="KW-0812">Transmembrane</keyword>
<dbReference type="OrthoDB" id="9786919at2"/>
<dbReference type="Gene3D" id="1.10.287.130">
    <property type="match status" value="1"/>
</dbReference>
<feature type="domain" description="Histidine kinase" evidence="12">
    <location>
        <begin position="115"/>
        <end position="332"/>
    </location>
</feature>
<accession>A0A5B8M0X1</accession>
<keyword evidence="7 13" id="KW-0418">Kinase</keyword>
<evidence type="ECO:0000313" key="13">
    <source>
        <dbReference type="EMBL" id="QDZ14317.1"/>
    </source>
</evidence>
<dbReference type="InterPro" id="IPR005467">
    <property type="entry name" value="His_kinase_dom"/>
</dbReference>
<dbReference type="Pfam" id="PF00512">
    <property type="entry name" value="HisKA"/>
    <property type="match status" value="1"/>
</dbReference>
<keyword evidence="8 11" id="KW-1133">Transmembrane helix</keyword>
<dbReference type="PRINTS" id="PR00344">
    <property type="entry name" value="BCTRLSENSOR"/>
</dbReference>
<keyword evidence="5" id="KW-0808">Transferase</keyword>
<dbReference type="EC" id="2.7.13.3" evidence="3"/>
<dbReference type="InterPro" id="IPR036890">
    <property type="entry name" value="HATPase_C_sf"/>
</dbReference>
<dbReference type="PROSITE" id="PS50109">
    <property type="entry name" value="HIS_KIN"/>
    <property type="match status" value="1"/>
</dbReference>
<keyword evidence="14" id="KW-1185">Reference proteome</keyword>
<evidence type="ECO:0000256" key="3">
    <source>
        <dbReference type="ARBA" id="ARBA00012438"/>
    </source>
</evidence>
<dbReference type="GO" id="GO:0000155">
    <property type="term" value="F:phosphorelay sensor kinase activity"/>
    <property type="evidence" value="ECO:0007669"/>
    <property type="project" value="InterPro"/>
</dbReference>
<dbReference type="InterPro" id="IPR003594">
    <property type="entry name" value="HATPase_dom"/>
</dbReference>
<organism evidence="13 14">
    <name type="scientific">Humibacter ginsenosidimutans</name>
    <dbReference type="NCBI Taxonomy" id="2599293"/>
    <lineage>
        <taxon>Bacteria</taxon>
        <taxon>Bacillati</taxon>
        <taxon>Actinomycetota</taxon>
        <taxon>Actinomycetes</taxon>
        <taxon>Micrococcales</taxon>
        <taxon>Microbacteriaceae</taxon>
        <taxon>Humibacter</taxon>
    </lineage>
</organism>
<dbReference type="EMBL" id="CP042305">
    <property type="protein sequence ID" value="QDZ14317.1"/>
    <property type="molecule type" value="Genomic_DNA"/>
</dbReference>
<keyword evidence="9" id="KW-0902">Two-component regulatory system</keyword>
<keyword evidence="4" id="KW-0597">Phosphoprotein</keyword>
<evidence type="ECO:0000256" key="8">
    <source>
        <dbReference type="ARBA" id="ARBA00022989"/>
    </source>
</evidence>
<evidence type="ECO:0000256" key="5">
    <source>
        <dbReference type="ARBA" id="ARBA00022679"/>
    </source>
</evidence>
<protein>
    <recommendedName>
        <fullName evidence="3">histidine kinase</fullName>
        <ecNumber evidence="3">2.7.13.3</ecNumber>
    </recommendedName>
</protein>
<dbReference type="CDD" id="cd00082">
    <property type="entry name" value="HisKA"/>
    <property type="match status" value="1"/>
</dbReference>
<sequence>MMRRRRETGADADAIARASRLVTAQITAVAAGIVVLVVVLSVAFIIDQSQPSELLEKPGPGQTKIYVDADEVLIALIVTGVVAIVLAGLLSWVIARRAVRPLGEALRIQRTFVADASHELRTPVAVIAARVELLAQETEADADTADSIAGLRRDVRVLGDVITDLLLAAAPPSEIEPLEPTVVGALTRETVDDLRMVAAERNVTLELAECSDEILTKVPRSTMRRCVVALVDNAIGHSPAGGVVEVTVGPAPERASFCLTVRDHGTGISGIDPVRVFERFAHGDGTTRQSARTGFGIGLSLVRDMADRYGGRIEVAETSATGTTFVLTLPRA</sequence>
<evidence type="ECO:0000313" key="14">
    <source>
        <dbReference type="Proteomes" id="UP000320216"/>
    </source>
</evidence>
<keyword evidence="10 11" id="KW-0472">Membrane</keyword>
<dbReference type="SMART" id="SM00388">
    <property type="entry name" value="HisKA"/>
    <property type="match status" value="1"/>
</dbReference>
<dbReference type="InterPro" id="IPR050428">
    <property type="entry name" value="TCS_sensor_his_kinase"/>
</dbReference>
<evidence type="ECO:0000256" key="7">
    <source>
        <dbReference type="ARBA" id="ARBA00022777"/>
    </source>
</evidence>
<evidence type="ECO:0000256" key="1">
    <source>
        <dbReference type="ARBA" id="ARBA00000085"/>
    </source>
</evidence>
<dbReference type="AlphaFoldDB" id="A0A5B8M0X1"/>
<dbReference type="Pfam" id="PF02518">
    <property type="entry name" value="HATPase_c"/>
    <property type="match status" value="1"/>
</dbReference>
<comment type="catalytic activity">
    <reaction evidence="1">
        <text>ATP + protein L-histidine = ADP + protein N-phospho-L-histidine.</text>
        <dbReference type="EC" id="2.7.13.3"/>
    </reaction>
</comment>
<feature type="transmembrane region" description="Helical" evidence="11">
    <location>
        <begin position="72"/>
        <end position="95"/>
    </location>
</feature>
<evidence type="ECO:0000256" key="9">
    <source>
        <dbReference type="ARBA" id="ARBA00023012"/>
    </source>
</evidence>
<dbReference type="SUPFAM" id="SSF55874">
    <property type="entry name" value="ATPase domain of HSP90 chaperone/DNA topoisomerase II/histidine kinase"/>
    <property type="match status" value="1"/>
</dbReference>
<dbReference type="Proteomes" id="UP000320216">
    <property type="component" value="Chromosome"/>
</dbReference>
<comment type="subcellular location">
    <subcellularLocation>
        <location evidence="2">Cell membrane</location>
    </subcellularLocation>
</comment>
<feature type="transmembrane region" description="Helical" evidence="11">
    <location>
        <begin position="21"/>
        <end position="46"/>
    </location>
</feature>
<evidence type="ECO:0000256" key="6">
    <source>
        <dbReference type="ARBA" id="ARBA00022692"/>
    </source>
</evidence>
<reference evidence="13 14" key="1">
    <citation type="submission" date="2019-07" db="EMBL/GenBank/DDBJ databases">
        <title>Full genome sequence of Humibacter sp. WJ7-1.</title>
        <authorList>
            <person name="Im W.-T."/>
        </authorList>
    </citation>
    <scope>NUCLEOTIDE SEQUENCE [LARGE SCALE GENOMIC DNA]</scope>
    <source>
        <strain evidence="13 14">WJ7-1</strain>
    </source>
</reference>
<dbReference type="KEGG" id="huw:FPZ11_05640"/>
<gene>
    <name evidence="13" type="ORF">FPZ11_05640</name>
</gene>
<evidence type="ECO:0000256" key="11">
    <source>
        <dbReference type="SAM" id="Phobius"/>
    </source>
</evidence>